<dbReference type="Proteomes" id="UP000218332">
    <property type="component" value="Unassembled WGS sequence"/>
</dbReference>
<dbReference type="Gene3D" id="3.90.226.10">
    <property type="entry name" value="2-enoyl-CoA Hydratase, Chain A, domain 1"/>
    <property type="match status" value="1"/>
</dbReference>
<keyword evidence="2" id="KW-0456">Lyase</keyword>
<evidence type="ECO:0000313" key="3">
    <source>
        <dbReference type="EMBL" id="PAV24799.1"/>
    </source>
</evidence>
<dbReference type="GO" id="GO:0006635">
    <property type="term" value="P:fatty acid beta-oxidation"/>
    <property type="evidence" value="ECO:0007669"/>
    <property type="project" value="TreeGrafter"/>
</dbReference>
<evidence type="ECO:0000256" key="1">
    <source>
        <dbReference type="ARBA" id="ARBA00023098"/>
    </source>
</evidence>
<dbReference type="Pfam" id="PF00378">
    <property type="entry name" value="ECH_1"/>
    <property type="match status" value="1"/>
</dbReference>
<comment type="caution">
    <text evidence="3">The sequence shown here is derived from an EMBL/GenBank/DDBJ whole genome shotgun (WGS) entry which is preliminary data.</text>
</comment>
<dbReference type="AlphaFoldDB" id="A0A2A2HZG0"/>
<dbReference type="SUPFAM" id="SSF52096">
    <property type="entry name" value="ClpP/crotonase"/>
    <property type="match status" value="1"/>
</dbReference>
<reference evidence="3 4" key="1">
    <citation type="submission" date="2017-07" db="EMBL/GenBank/DDBJ databases">
        <title>Tamlnaduibacter salinus (Mi-7) genome sequencing.</title>
        <authorList>
            <person name="Verma A."/>
            <person name="Krishnamurthi S."/>
        </authorList>
    </citation>
    <scope>NUCLEOTIDE SEQUENCE [LARGE SCALE GENOMIC DNA]</scope>
    <source>
        <strain evidence="3 4">Mi-7</strain>
    </source>
</reference>
<dbReference type="InterPro" id="IPR001753">
    <property type="entry name" value="Enoyl-CoA_hydra/iso"/>
</dbReference>
<sequence>MSPCLLRFLWIPSHGVGTLEYGRMSEVSVTLCCDDRVARITLGVGEEGVGSDAGLECLGDCLAGLQRREPAVRALILTGSTPESFSLETSNREAGESSVSVAARMRQVATVFSALRRFPGATIAAVPGPLRGLALEMALNCDFRIATPALSVAFAPAREGRVPEGGASQLLPRLAGESVAKRLLMLGETLNGTRALETGIVDALVEAEALLPTATEWASRSLEMDPVALTASKQLIEHARTRPLETGFATERDWMNELAGSSRD</sequence>
<organism evidence="3 4">
    <name type="scientific">Tamilnaduibacter salinus</name>
    <dbReference type="NCBI Taxonomy" id="1484056"/>
    <lineage>
        <taxon>Bacteria</taxon>
        <taxon>Pseudomonadati</taxon>
        <taxon>Pseudomonadota</taxon>
        <taxon>Gammaproteobacteria</taxon>
        <taxon>Pseudomonadales</taxon>
        <taxon>Marinobacteraceae</taxon>
        <taxon>Tamilnaduibacter</taxon>
    </lineage>
</organism>
<dbReference type="PANTHER" id="PTHR11941">
    <property type="entry name" value="ENOYL-COA HYDRATASE-RELATED"/>
    <property type="match status" value="1"/>
</dbReference>
<dbReference type="PANTHER" id="PTHR11941:SF169">
    <property type="entry name" value="(7AS)-7A-METHYL-1,5-DIOXO-2,3,5,6,7,7A-HEXAHYDRO-1H-INDENE-CARBOXYL-COA HYDROLASE"/>
    <property type="match status" value="1"/>
</dbReference>
<dbReference type="CDD" id="cd06558">
    <property type="entry name" value="crotonase-like"/>
    <property type="match status" value="1"/>
</dbReference>
<dbReference type="EMBL" id="NMPM01000103">
    <property type="protein sequence ID" value="PAV24799.1"/>
    <property type="molecule type" value="Genomic_DNA"/>
</dbReference>
<protein>
    <recommendedName>
        <fullName evidence="5">Enoyl-CoA hydratase/carnithine racemase</fullName>
    </recommendedName>
</protein>
<evidence type="ECO:0000256" key="2">
    <source>
        <dbReference type="ARBA" id="ARBA00023239"/>
    </source>
</evidence>
<name>A0A2A2HZG0_9GAMM</name>
<keyword evidence="1" id="KW-0443">Lipid metabolism</keyword>
<proteinExistence type="predicted"/>
<evidence type="ECO:0008006" key="5">
    <source>
        <dbReference type="Google" id="ProtNLM"/>
    </source>
</evidence>
<dbReference type="GO" id="GO:0016829">
    <property type="term" value="F:lyase activity"/>
    <property type="evidence" value="ECO:0007669"/>
    <property type="project" value="UniProtKB-KW"/>
</dbReference>
<evidence type="ECO:0000313" key="4">
    <source>
        <dbReference type="Proteomes" id="UP000218332"/>
    </source>
</evidence>
<accession>A0A2A2HZG0</accession>
<keyword evidence="4" id="KW-1185">Reference proteome</keyword>
<gene>
    <name evidence="3" type="ORF">CF392_14260</name>
</gene>
<dbReference type="InterPro" id="IPR029045">
    <property type="entry name" value="ClpP/crotonase-like_dom_sf"/>
</dbReference>